<dbReference type="STRING" id="391735.Veis_2401"/>
<dbReference type="PIRSF" id="PIRSF004649">
    <property type="entry name" value="MlaC"/>
    <property type="match status" value="1"/>
</dbReference>
<dbReference type="AlphaFoldDB" id="A1WKJ0"/>
<dbReference type="eggNOG" id="COG2854">
    <property type="taxonomic scope" value="Bacteria"/>
</dbReference>
<dbReference type="PANTHER" id="PTHR36573">
    <property type="entry name" value="INTERMEMBRANE PHOSPHOLIPID TRANSPORT SYSTEM BINDING PROTEIN MLAC"/>
    <property type="match status" value="1"/>
</dbReference>
<protein>
    <submittedName>
        <fullName evidence="1">Toluene tolerance family protein</fullName>
    </submittedName>
</protein>
<dbReference type="HOGENOM" id="CLU_094502_3_1_4"/>
<evidence type="ECO:0000313" key="1">
    <source>
        <dbReference type="EMBL" id="ABM58147.1"/>
    </source>
</evidence>
<dbReference type="Proteomes" id="UP000000374">
    <property type="component" value="Chromosome"/>
</dbReference>
<dbReference type="EMBL" id="CP000542">
    <property type="protein sequence ID" value="ABM58147.1"/>
    <property type="molecule type" value="Genomic_DNA"/>
</dbReference>
<dbReference type="Gene3D" id="3.10.450.50">
    <property type="match status" value="1"/>
</dbReference>
<sequence>MNRRFPGPVALGLTLSWVFSWALFWALFLPLPARAADEAPDALIRRLSTTVLDAVKADQAIRSGNLEPLIALVNKTVMPHVNFRRMTAAAVGPGWRQATPGQQKRLQEEFKLLLVRTYAGALAHISEQTIQVKPLRAAASDKDVLVRTEIVGRGDPIQLDYRLEKTPGDGAGWKVYNLNVLGVWLVETYRGQFAQQINAKGVDGLIDTLAARNKANAAAKGE</sequence>
<dbReference type="OrthoDB" id="9798905at2"/>
<evidence type="ECO:0000313" key="2">
    <source>
        <dbReference type="Proteomes" id="UP000000374"/>
    </source>
</evidence>
<dbReference type="Pfam" id="PF05494">
    <property type="entry name" value="MlaC"/>
    <property type="match status" value="1"/>
</dbReference>
<reference evidence="2" key="1">
    <citation type="submission" date="2006-12" db="EMBL/GenBank/DDBJ databases">
        <title>Complete sequence of chromosome 1 of Verminephrobacter eiseniae EF01-2.</title>
        <authorList>
            <person name="Copeland A."/>
            <person name="Lucas S."/>
            <person name="Lapidus A."/>
            <person name="Barry K."/>
            <person name="Detter J.C."/>
            <person name="Glavina del Rio T."/>
            <person name="Dalin E."/>
            <person name="Tice H."/>
            <person name="Pitluck S."/>
            <person name="Chertkov O."/>
            <person name="Brettin T."/>
            <person name="Bruce D."/>
            <person name="Han C."/>
            <person name="Tapia R."/>
            <person name="Gilna P."/>
            <person name="Schmutz J."/>
            <person name="Larimer F."/>
            <person name="Land M."/>
            <person name="Hauser L."/>
            <person name="Kyrpides N."/>
            <person name="Kim E."/>
            <person name="Stahl D."/>
            <person name="Richardson P."/>
        </authorList>
    </citation>
    <scope>NUCLEOTIDE SEQUENCE [LARGE SCALE GENOMIC DNA]</scope>
    <source>
        <strain evidence="2">EF01-2</strain>
    </source>
</reference>
<dbReference type="PANTHER" id="PTHR36573:SF1">
    <property type="entry name" value="INTERMEMBRANE PHOSPHOLIPID TRANSPORT SYSTEM BINDING PROTEIN MLAC"/>
    <property type="match status" value="1"/>
</dbReference>
<gene>
    <name evidence="1" type="ordered locus">Veis_2401</name>
</gene>
<organism evidence="1 2">
    <name type="scientific">Verminephrobacter eiseniae (strain EF01-2)</name>
    <dbReference type="NCBI Taxonomy" id="391735"/>
    <lineage>
        <taxon>Bacteria</taxon>
        <taxon>Pseudomonadati</taxon>
        <taxon>Pseudomonadota</taxon>
        <taxon>Betaproteobacteria</taxon>
        <taxon>Burkholderiales</taxon>
        <taxon>Comamonadaceae</taxon>
        <taxon>Verminephrobacter</taxon>
    </lineage>
</organism>
<keyword evidence="2" id="KW-1185">Reference proteome</keyword>
<accession>A1WKJ0</accession>
<dbReference type="InterPro" id="IPR008869">
    <property type="entry name" value="MlaC/ttg2D"/>
</dbReference>
<name>A1WKJ0_VEREI</name>
<proteinExistence type="predicted"/>
<dbReference type="KEGG" id="vei:Veis_2401"/>
<dbReference type="Gene3D" id="1.10.10.640">
    <property type="entry name" value="phospholipid-binding protein"/>
    <property type="match status" value="1"/>
</dbReference>